<evidence type="ECO:0000259" key="3">
    <source>
        <dbReference type="PROSITE" id="PS51269"/>
    </source>
</evidence>
<dbReference type="GO" id="GO:0005768">
    <property type="term" value="C:endosome"/>
    <property type="evidence" value="ECO:0007669"/>
    <property type="project" value="TreeGrafter"/>
</dbReference>
<dbReference type="InterPro" id="IPR037351">
    <property type="entry name" value="Murr1"/>
</dbReference>
<protein>
    <recommendedName>
        <fullName evidence="1">COMM domain-containing protein 1</fullName>
    </recommendedName>
</protein>
<reference evidence="4 5" key="1">
    <citation type="journal article" date="2021" name="Sci. Rep.">
        <title>Chromosome anchoring in Senegalese sole (Solea senegalensis) reveals sex-associated markers and genome rearrangements in flatfish.</title>
        <authorList>
            <person name="Guerrero-Cozar I."/>
            <person name="Gomez-Garrido J."/>
            <person name="Berbel C."/>
            <person name="Martinez-Blanch J.F."/>
            <person name="Alioto T."/>
            <person name="Claros M.G."/>
            <person name="Gagnaire P.A."/>
            <person name="Manchado M."/>
        </authorList>
    </citation>
    <scope>NUCLEOTIDE SEQUENCE [LARGE SCALE GENOMIC DNA]</scope>
    <source>
        <strain evidence="4">Sse05_10M</strain>
    </source>
</reference>
<dbReference type="Pfam" id="PF07258">
    <property type="entry name" value="COMM_domain"/>
    <property type="match status" value="1"/>
</dbReference>
<sequence length="190" mass="20931">MADAEAAKRLSGLLNGIAQSVFYQKSDVTEQLLKAELFPELPLGEFTALHDKMKGLLRSMASADMDHAQLEAFLTAQTRKQGSGGVSAEQAAALSRFWKSQRVRVRESVLAQSRWEPGLRGISWRVDLQAADSQGVAAHSGPVALVELEVGRTGQDSEFVCLEFDEARVNRVLKKMADIQESMDRIIQQT</sequence>
<dbReference type="AlphaFoldDB" id="A0AAV6PGK8"/>
<evidence type="ECO:0000256" key="1">
    <source>
        <dbReference type="ARBA" id="ARBA00016551"/>
    </source>
</evidence>
<dbReference type="GO" id="GO:2000009">
    <property type="term" value="P:negative regulation of protein localization to cell surface"/>
    <property type="evidence" value="ECO:0007669"/>
    <property type="project" value="TreeGrafter"/>
</dbReference>
<dbReference type="InterPro" id="IPR033776">
    <property type="entry name" value="COMMD1_N"/>
</dbReference>
<dbReference type="PANTHER" id="PTHR21199:SF1">
    <property type="entry name" value="COMM DOMAIN-CONTAINING PROTEIN 1"/>
    <property type="match status" value="1"/>
</dbReference>
<dbReference type="Pfam" id="PF17221">
    <property type="entry name" value="COMMD1_N"/>
    <property type="match status" value="1"/>
</dbReference>
<comment type="caution">
    <text evidence="4">The sequence shown here is derived from an EMBL/GenBank/DDBJ whole genome shotgun (WGS) entry which is preliminary data.</text>
</comment>
<dbReference type="PANTHER" id="PTHR21199">
    <property type="entry name" value="COMM DOMAIN-CONTAINING PROTEIN 1"/>
    <property type="match status" value="1"/>
</dbReference>
<evidence type="ECO:0000256" key="2">
    <source>
        <dbReference type="ARBA" id="ARBA00093455"/>
    </source>
</evidence>
<name>A0AAV6PGK8_SOLSE</name>
<keyword evidence="5" id="KW-1185">Reference proteome</keyword>
<comment type="similarity">
    <text evidence="2">Belongs to the COMM domain-containing protein 1 family.</text>
</comment>
<dbReference type="GO" id="GO:0032434">
    <property type="term" value="P:regulation of proteasomal ubiquitin-dependent protein catabolic process"/>
    <property type="evidence" value="ECO:0007669"/>
    <property type="project" value="TreeGrafter"/>
</dbReference>
<dbReference type="InterPro" id="IPR017920">
    <property type="entry name" value="COMM"/>
</dbReference>
<dbReference type="Proteomes" id="UP000693946">
    <property type="component" value="Unassembled WGS sequence"/>
</dbReference>
<evidence type="ECO:0000313" key="4">
    <source>
        <dbReference type="EMBL" id="KAG7457273.1"/>
    </source>
</evidence>
<dbReference type="CDD" id="cd04749">
    <property type="entry name" value="Commd1_MURR1"/>
    <property type="match status" value="1"/>
</dbReference>
<dbReference type="EMBL" id="JAGKHQ010001385">
    <property type="protein sequence ID" value="KAG7457273.1"/>
    <property type="molecule type" value="Genomic_DNA"/>
</dbReference>
<evidence type="ECO:0000313" key="5">
    <source>
        <dbReference type="Proteomes" id="UP000693946"/>
    </source>
</evidence>
<dbReference type="GO" id="GO:1902306">
    <property type="term" value="P:negative regulation of sodium ion transmembrane transport"/>
    <property type="evidence" value="ECO:0007669"/>
    <property type="project" value="TreeGrafter"/>
</dbReference>
<gene>
    <name evidence="4" type="ORF">JOB18_034511</name>
</gene>
<feature type="domain" description="COMM" evidence="3">
    <location>
        <begin position="118"/>
        <end position="187"/>
    </location>
</feature>
<dbReference type="GO" id="GO:0031398">
    <property type="term" value="P:positive regulation of protein ubiquitination"/>
    <property type="evidence" value="ECO:0007669"/>
    <property type="project" value="TreeGrafter"/>
</dbReference>
<accession>A0AAV6PGK8</accession>
<proteinExistence type="inferred from homology"/>
<dbReference type="GO" id="GO:0055070">
    <property type="term" value="P:copper ion homeostasis"/>
    <property type="evidence" value="ECO:0007669"/>
    <property type="project" value="InterPro"/>
</dbReference>
<organism evidence="4 5">
    <name type="scientific">Solea senegalensis</name>
    <name type="common">Senegalese sole</name>
    <dbReference type="NCBI Taxonomy" id="28829"/>
    <lineage>
        <taxon>Eukaryota</taxon>
        <taxon>Metazoa</taxon>
        <taxon>Chordata</taxon>
        <taxon>Craniata</taxon>
        <taxon>Vertebrata</taxon>
        <taxon>Euteleostomi</taxon>
        <taxon>Actinopterygii</taxon>
        <taxon>Neopterygii</taxon>
        <taxon>Teleostei</taxon>
        <taxon>Neoteleostei</taxon>
        <taxon>Acanthomorphata</taxon>
        <taxon>Carangaria</taxon>
        <taxon>Pleuronectiformes</taxon>
        <taxon>Pleuronectoidei</taxon>
        <taxon>Soleidae</taxon>
        <taxon>Solea</taxon>
    </lineage>
</organism>
<dbReference type="PROSITE" id="PS51269">
    <property type="entry name" value="COMM"/>
    <property type="match status" value="1"/>
</dbReference>